<keyword evidence="3" id="KW-1133">Transmembrane helix</keyword>
<evidence type="ECO:0000256" key="2">
    <source>
        <dbReference type="ARBA" id="ARBA00022692"/>
    </source>
</evidence>
<dbReference type="Pfam" id="PF06803">
    <property type="entry name" value="DUF1232"/>
    <property type="match status" value="1"/>
</dbReference>
<proteinExistence type="predicted"/>
<dbReference type="Proteomes" id="UP000334990">
    <property type="component" value="Unassembled WGS sequence"/>
</dbReference>
<gene>
    <name evidence="6" type="ORF">Acor_32280</name>
</gene>
<evidence type="ECO:0000256" key="4">
    <source>
        <dbReference type="ARBA" id="ARBA00023136"/>
    </source>
</evidence>
<keyword evidence="7" id="KW-1185">Reference proteome</keyword>
<organism evidence="6 7">
    <name type="scientific">Acrocarpospora corrugata</name>
    <dbReference type="NCBI Taxonomy" id="35763"/>
    <lineage>
        <taxon>Bacteria</taxon>
        <taxon>Bacillati</taxon>
        <taxon>Actinomycetota</taxon>
        <taxon>Actinomycetes</taxon>
        <taxon>Streptosporangiales</taxon>
        <taxon>Streptosporangiaceae</taxon>
        <taxon>Acrocarpospora</taxon>
    </lineage>
</organism>
<sequence length="118" mass="12849">MAKARRAAQVYHAYQDISQPGSPGLMARIRAIPRMIGGALRGNYRGLGKGKLSMMGLTILYIVSPIDAIPEFLPAIGVVDDFGVFLWLATSLLGESGRYVTWEQQQHLPTTPNPGLKP</sequence>
<evidence type="ECO:0000256" key="3">
    <source>
        <dbReference type="ARBA" id="ARBA00022989"/>
    </source>
</evidence>
<evidence type="ECO:0000313" key="6">
    <source>
        <dbReference type="EMBL" id="GES01164.1"/>
    </source>
</evidence>
<evidence type="ECO:0000313" key="7">
    <source>
        <dbReference type="Proteomes" id="UP000334990"/>
    </source>
</evidence>
<dbReference type="InterPro" id="IPR010652">
    <property type="entry name" value="DUF1232"/>
</dbReference>
<dbReference type="EMBL" id="BLAD01000049">
    <property type="protein sequence ID" value="GES01164.1"/>
    <property type="molecule type" value="Genomic_DNA"/>
</dbReference>
<dbReference type="GO" id="GO:0012505">
    <property type="term" value="C:endomembrane system"/>
    <property type="evidence" value="ECO:0007669"/>
    <property type="project" value="UniProtKB-SubCell"/>
</dbReference>
<accession>A0A5M3VXJ9</accession>
<comment type="caution">
    <text evidence="6">The sequence shown here is derived from an EMBL/GenBank/DDBJ whole genome shotgun (WGS) entry which is preliminary data.</text>
</comment>
<dbReference type="AlphaFoldDB" id="A0A5M3VXJ9"/>
<feature type="domain" description="DUF1232" evidence="5">
    <location>
        <begin position="54"/>
        <end position="87"/>
    </location>
</feature>
<name>A0A5M3VXJ9_9ACTN</name>
<dbReference type="RefSeq" id="WP_155337466.1">
    <property type="nucleotide sequence ID" value="NZ_BAAABN010000079.1"/>
</dbReference>
<keyword evidence="4" id="KW-0472">Membrane</keyword>
<protein>
    <recommendedName>
        <fullName evidence="5">DUF1232 domain-containing protein</fullName>
    </recommendedName>
</protein>
<comment type="subcellular location">
    <subcellularLocation>
        <location evidence="1">Endomembrane system</location>
        <topology evidence="1">Multi-pass membrane protein</topology>
    </subcellularLocation>
</comment>
<dbReference type="OrthoDB" id="5147173at2"/>
<reference evidence="6 7" key="1">
    <citation type="submission" date="2019-10" db="EMBL/GenBank/DDBJ databases">
        <title>Whole genome shotgun sequence of Acrocarpospora corrugata NBRC 13972.</title>
        <authorList>
            <person name="Ichikawa N."/>
            <person name="Kimura A."/>
            <person name="Kitahashi Y."/>
            <person name="Komaki H."/>
            <person name="Oguchi A."/>
        </authorList>
    </citation>
    <scope>NUCLEOTIDE SEQUENCE [LARGE SCALE GENOMIC DNA]</scope>
    <source>
        <strain evidence="6 7">NBRC 13972</strain>
    </source>
</reference>
<keyword evidence="2" id="KW-0812">Transmembrane</keyword>
<evidence type="ECO:0000259" key="5">
    <source>
        <dbReference type="Pfam" id="PF06803"/>
    </source>
</evidence>
<evidence type="ECO:0000256" key="1">
    <source>
        <dbReference type="ARBA" id="ARBA00004127"/>
    </source>
</evidence>